<evidence type="ECO:0000313" key="3">
    <source>
        <dbReference type="Proteomes" id="UP000824633"/>
    </source>
</evidence>
<dbReference type="InterPro" id="IPR011330">
    <property type="entry name" value="Glyco_hydro/deAcase_b/a-brl"/>
</dbReference>
<dbReference type="InterPro" id="IPR002509">
    <property type="entry name" value="NODB_dom"/>
</dbReference>
<dbReference type="PANTHER" id="PTHR10587">
    <property type="entry name" value="GLYCOSYL TRANSFERASE-RELATED"/>
    <property type="match status" value="1"/>
</dbReference>
<keyword evidence="3" id="KW-1185">Reference proteome</keyword>
<reference evidence="3" key="1">
    <citation type="submission" date="2021-07" db="EMBL/GenBank/DDBJ databases">
        <title>Complete genome sequencing of a Clostridium isolate.</title>
        <authorList>
            <person name="Ueki A."/>
            <person name="Tonouchi A."/>
        </authorList>
    </citation>
    <scope>NUCLEOTIDE SEQUENCE [LARGE SCALE GENOMIC DNA]</scope>
    <source>
        <strain evidence="3">C5S11</strain>
    </source>
</reference>
<dbReference type="EMBL" id="AP024849">
    <property type="protein sequence ID" value="BCZ44872.1"/>
    <property type="molecule type" value="Genomic_DNA"/>
</dbReference>
<dbReference type="Gene3D" id="3.20.20.370">
    <property type="entry name" value="Glycoside hydrolase/deacetylase"/>
    <property type="match status" value="1"/>
</dbReference>
<organism evidence="2 3">
    <name type="scientific">Clostridium gelidum</name>
    <dbReference type="NCBI Taxonomy" id="704125"/>
    <lineage>
        <taxon>Bacteria</taxon>
        <taxon>Bacillati</taxon>
        <taxon>Bacillota</taxon>
        <taxon>Clostridia</taxon>
        <taxon>Eubacteriales</taxon>
        <taxon>Clostridiaceae</taxon>
        <taxon>Clostridium</taxon>
    </lineage>
</organism>
<feature type="domain" description="NodB homology" evidence="1">
    <location>
        <begin position="36"/>
        <end position="223"/>
    </location>
</feature>
<dbReference type="RefSeq" id="WP_224036524.1">
    <property type="nucleotide sequence ID" value="NZ_AP024849.1"/>
</dbReference>
<dbReference type="PROSITE" id="PS51677">
    <property type="entry name" value="NODB"/>
    <property type="match status" value="1"/>
</dbReference>
<dbReference type="Pfam" id="PF01522">
    <property type="entry name" value="Polysacc_deac_1"/>
    <property type="match status" value="1"/>
</dbReference>
<protein>
    <submittedName>
        <fullName evidence="2">Polysaccharide deacetylase</fullName>
    </submittedName>
</protein>
<sequence>MNLKFFKRYISFILVVLALINIQTFNNIYVHANEKKIVYLTFDDGPAGKVTKDVLDILKKESVPSTFFLIGNQIKGQEDLIKRIYNEGHALGLHSMSHKKNCLYSSNDSFLKEMLDTQETINNIVGFKPTILRFPFGCNNNYYKLSHSMVNLLHENNFKIYDWNTDSGDGANPSSSPGVFIKNSKSDKNSVLLLMHCAYMSKNSVKALPDIIKYYKDNGYEFKVIDENTPEEFHFIKNQ</sequence>
<evidence type="ECO:0000259" key="1">
    <source>
        <dbReference type="PROSITE" id="PS51677"/>
    </source>
</evidence>
<evidence type="ECO:0000313" key="2">
    <source>
        <dbReference type="EMBL" id="BCZ44872.1"/>
    </source>
</evidence>
<gene>
    <name evidence="2" type="ORF">psyc5s11_09390</name>
</gene>
<dbReference type="PANTHER" id="PTHR10587:SF125">
    <property type="entry name" value="POLYSACCHARIDE DEACETYLASE YHEN-RELATED"/>
    <property type="match status" value="1"/>
</dbReference>
<proteinExistence type="predicted"/>
<accession>A0ABM7T1X6</accession>
<dbReference type="InterPro" id="IPR050248">
    <property type="entry name" value="Polysacc_deacetylase_ArnD"/>
</dbReference>
<dbReference type="SUPFAM" id="SSF88713">
    <property type="entry name" value="Glycoside hydrolase/deacetylase"/>
    <property type="match status" value="1"/>
</dbReference>
<dbReference type="CDD" id="cd10944">
    <property type="entry name" value="CE4_SmPgdA_like"/>
    <property type="match status" value="1"/>
</dbReference>
<name>A0ABM7T1X6_9CLOT</name>
<dbReference type="Proteomes" id="UP000824633">
    <property type="component" value="Chromosome"/>
</dbReference>